<dbReference type="InterPro" id="IPR008136">
    <property type="entry name" value="CinA_C"/>
</dbReference>
<dbReference type="InterPro" id="IPR036653">
    <property type="entry name" value="CinA-like_C"/>
</dbReference>
<proteinExistence type="predicted"/>
<organism evidence="2 3">
    <name type="scientific">Martelella alba</name>
    <dbReference type="NCBI Taxonomy" id="2590451"/>
    <lineage>
        <taxon>Bacteria</taxon>
        <taxon>Pseudomonadati</taxon>
        <taxon>Pseudomonadota</taxon>
        <taxon>Alphaproteobacteria</taxon>
        <taxon>Hyphomicrobiales</taxon>
        <taxon>Aurantimonadaceae</taxon>
        <taxon>Martelella</taxon>
    </lineage>
</organism>
<reference evidence="2 3" key="1">
    <citation type="submission" date="2019-06" db="EMBL/GenBank/DDBJ databases">
        <authorList>
            <person name="Li M."/>
        </authorList>
    </citation>
    <scope>NUCLEOTIDE SEQUENCE [LARGE SCALE GENOMIC DNA]</scope>
    <source>
        <strain evidence="2 3">BGMRC2036</strain>
    </source>
</reference>
<dbReference type="EMBL" id="VHLG01000001">
    <property type="protein sequence ID" value="TPW33039.1"/>
    <property type="molecule type" value="Genomic_DNA"/>
</dbReference>
<feature type="domain" description="CinA C-terminal" evidence="1">
    <location>
        <begin position="12"/>
        <end position="162"/>
    </location>
</feature>
<dbReference type="Pfam" id="PF02464">
    <property type="entry name" value="CinA"/>
    <property type="match status" value="1"/>
</dbReference>
<evidence type="ECO:0000259" key="1">
    <source>
        <dbReference type="Pfam" id="PF02464"/>
    </source>
</evidence>
<evidence type="ECO:0000313" key="2">
    <source>
        <dbReference type="EMBL" id="TPW33039.1"/>
    </source>
</evidence>
<dbReference type="AlphaFoldDB" id="A0A506UIA1"/>
<name>A0A506UIA1_9HYPH</name>
<comment type="caution">
    <text evidence="2">The sequence shown here is derived from an EMBL/GenBank/DDBJ whole genome shotgun (WGS) entry which is preliminary data.</text>
</comment>
<protein>
    <submittedName>
        <fullName evidence="2">CinA family protein</fullName>
    </submittedName>
</protein>
<dbReference type="OrthoDB" id="9801454at2"/>
<keyword evidence="3" id="KW-1185">Reference proteome</keyword>
<dbReference type="RefSeq" id="WP_141146974.1">
    <property type="nucleotide sequence ID" value="NZ_VHLG01000001.1"/>
</dbReference>
<sequence>MSILDPDLEERARVLIEYCTRTRAMIATAESCTGGLIAAALTEISGSSAVVDRGFVTYSNEAKMEMLGVQKAILDQYGAVSRETALQMAAGALWRSNADMAIAVTGIAGPTGGTEEKPVGLVHLAARDRAGHIQHIESRYGDIGRAAIRRATVRSALGMLEALAQA</sequence>
<dbReference type="NCBIfam" id="TIGR00199">
    <property type="entry name" value="PncC_domain"/>
    <property type="match status" value="1"/>
</dbReference>
<gene>
    <name evidence="2" type="ORF">FJU08_00270</name>
</gene>
<dbReference type="Proteomes" id="UP000318801">
    <property type="component" value="Unassembled WGS sequence"/>
</dbReference>
<accession>A0A506UIA1</accession>
<evidence type="ECO:0000313" key="3">
    <source>
        <dbReference type="Proteomes" id="UP000318801"/>
    </source>
</evidence>
<dbReference type="SUPFAM" id="SSF142433">
    <property type="entry name" value="CinA-like"/>
    <property type="match status" value="1"/>
</dbReference>
<dbReference type="Gene3D" id="3.90.950.20">
    <property type="entry name" value="CinA-like"/>
    <property type="match status" value="1"/>
</dbReference>